<proteinExistence type="predicted"/>
<dbReference type="AlphaFoldDB" id="A0AAX2CIL2"/>
<dbReference type="Proteomes" id="UP000242164">
    <property type="component" value="Unassembled WGS sequence"/>
</dbReference>
<evidence type="ECO:0000313" key="4">
    <source>
        <dbReference type="Proteomes" id="UP000242164"/>
    </source>
</evidence>
<feature type="region of interest" description="Disordered" evidence="1">
    <location>
        <begin position="38"/>
        <end position="91"/>
    </location>
</feature>
<dbReference type="EMBL" id="FMIK01000031">
    <property type="protein sequence ID" value="SCL95582.1"/>
    <property type="molecule type" value="Genomic_DNA"/>
</dbReference>
<evidence type="ECO:0000313" key="3">
    <source>
        <dbReference type="EMBL" id="SCL95582.1"/>
    </source>
</evidence>
<dbReference type="GeneID" id="33897548"/>
<feature type="transmembrane region" description="Helical" evidence="2">
    <location>
        <begin position="6"/>
        <end position="25"/>
    </location>
</feature>
<keyword evidence="2" id="KW-1133">Transmembrane helix</keyword>
<organism evidence="3 4">
    <name type="scientific">Bacillus cytotoxicus</name>
    <dbReference type="NCBI Taxonomy" id="580165"/>
    <lineage>
        <taxon>Bacteria</taxon>
        <taxon>Bacillati</taxon>
        <taxon>Bacillota</taxon>
        <taxon>Bacilli</taxon>
        <taxon>Bacillales</taxon>
        <taxon>Bacillaceae</taxon>
        <taxon>Bacillus</taxon>
        <taxon>Bacillus cereus group</taxon>
    </lineage>
</organism>
<gene>
    <name evidence="3" type="ORF">BCB44BAC_02589</name>
</gene>
<sequence length="124" mass="14123">MNKKALFGFLSTIIIAIICINIYVIKNNKNSLFESNDTEYELQDQEDTNDDSSYEGIQSTSDETDVELPTTDYKSSRDTHIPNDDSANYNIHGEYKSVGEMTQEEIRAEAEEMLKNALERDGIK</sequence>
<comment type="caution">
    <text evidence="3">The sequence shown here is derived from an EMBL/GenBank/DDBJ whole genome shotgun (WGS) entry which is preliminary data.</text>
</comment>
<evidence type="ECO:0000256" key="1">
    <source>
        <dbReference type="SAM" id="MobiDB-lite"/>
    </source>
</evidence>
<protein>
    <submittedName>
        <fullName evidence="3">Uncharacterized protein</fullName>
    </submittedName>
</protein>
<name>A0AAX2CIL2_9BACI</name>
<feature type="compositionally biased region" description="Acidic residues" evidence="1">
    <location>
        <begin position="38"/>
        <end position="53"/>
    </location>
</feature>
<evidence type="ECO:0000256" key="2">
    <source>
        <dbReference type="SAM" id="Phobius"/>
    </source>
</evidence>
<feature type="compositionally biased region" description="Basic and acidic residues" evidence="1">
    <location>
        <begin position="74"/>
        <end position="83"/>
    </location>
</feature>
<reference evidence="3 4" key="1">
    <citation type="submission" date="2016-08" db="EMBL/GenBank/DDBJ databases">
        <authorList>
            <person name="Loux V."/>
            <person name="Rue O."/>
        </authorList>
    </citation>
    <scope>NUCLEOTIDE SEQUENCE [LARGE SCALE GENOMIC DNA]</scope>
    <source>
        <strain evidence="3 4">AFSSA_08CEB44bac</strain>
    </source>
</reference>
<dbReference type="RefSeq" id="WP_012094718.1">
    <property type="nucleotide sequence ID" value="NZ_CP024096.1"/>
</dbReference>
<keyword evidence="2" id="KW-0472">Membrane</keyword>
<accession>A0AAX2CIL2</accession>
<keyword evidence="2" id="KW-0812">Transmembrane</keyword>